<evidence type="ECO:0000313" key="3">
    <source>
        <dbReference type="EMBL" id="PHN98114.1"/>
    </source>
</evidence>
<reference evidence="3" key="2">
    <citation type="submission" date="2017-10" db="EMBL/GenBank/DDBJ databases">
        <authorList>
            <person name="Enke T.N."/>
            <person name="Cordero O.X."/>
        </authorList>
    </citation>
    <scope>NUCLEOTIDE SEQUENCE</scope>
    <source>
        <strain evidence="3">4G03</strain>
    </source>
</reference>
<keyword evidence="5" id="KW-1185">Reference proteome</keyword>
<evidence type="ECO:0000256" key="1">
    <source>
        <dbReference type="SAM" id="Phobius"/>
    </source>
</evidence>
<reference evidence="3 4" key="1">
    <citation type="journal article" date="2016" name="Nat. Commun.">
        <title>Microbial interactions lead to rapid micro-scale successions on model marine particles.</title>
        <authorList>
            <person name="Datta M.S."/>
            <person name="Sliwerska E."/>
            <person name="Gore J."/>
            <person name="Polz M.F."/>
            <person name="Cordero O.X."/>
        </authorList>
    </citation>
    <scope>NUCLEOTIDE SEQUENCE [LARGE SCALE GENOMIC DNA]</scope>
    <source>
        <strain evidence="3 4">4G03</strain>
    </source>
</reference>
<dbReference type="Proteomes" id="UP001242342">
    <property type="component" value="Unassembled WGS sequence"/>
</dbReference>
<feature type="transmembrane region" description="Helical" evidence="1">
    <location>
        <begin position="148"/>
        <end position="165"/>
    </location>
</feature>
<proteinExistence type="predicted"/>
<keyword evidence="1" id="KW-0812">Transmembrane</keyword>
<dbReference type="InterPro" id="IPR013879">
    <property type="entry name" value="DUF1761"/>
</dbReference>
<dbReference type="AlphaFoldDB" id="A0A2G1BVW8"/>
<feature type="transmembrane region" description="Helical" evidence="1">
    <location>
        <begin position="48"/>
        <end position="71"/>
    </location>
</feature>
<evidence type="ECO:0000313" key="5">
    <source>
        <dbReference type="Proteomes" id="UP001242342"/>
    </source>
</evidence>
<dbReference type="Proteomes" id="UP000222163">
    <property type="component" value="Unassembled WGS sequence"/>
</dbReference>
<dbReference type="EMBL" id="PDUU01000004">
    <property type="protein sequence ID" value="PHN98114.1"/>
    <property type="molecule type" value="Genomic_DNA"/>
</dbReference>
<dbReference type="EMBL" id="JAUYVU010000001">
    <property type="protein sequence ID" value="MDP2540166.1"/>
    <property type="molecule type" value="Genomic_DNA"/>
</dbReference>
<accession>A0A2G1BVW8</accession>
<dbReference type="RefSeq" id="WP_099215017.1">
    <property type="nucleotide sequence ID" value="NZ_JAUYVU010000001.1"/>
</dbReference>
<dbReference type="Pfam" id="PF08570">
    <property type="entry name" value="DUF1761"/>
    <property type="match status" value="1"/>
</dbReference>
<comment type="caution">
    <text evidence="3">The sequence shown here is derived from an EMBL/GenBank/DDBJ whole genome shotgun (WGS) entry which is preliminary data.</text>
</comment>
<evidence type="ECO:0000313" key="4">
    <source>
        <dbReference type="Proteomes" id="UP000222163"/>
    </source>
</evidence>
<keyword evidence="1" id="KW-1133">Transmembrane helix</keyword>
<sequence>MRFNFLITAIAALVPMVMGFIWYGPMLFKNAWMKEVGFTDESVKGSNMGLIFGLAYVFSFLLAFILQTLVIHQWGVQSTLMGEPGFVEQTGGAYAYFQEFMANFGDRFRTFKHGALHGTMIGLLIGLPILATQALFERKSVKYVAINAGYWIITLALMGGVICQWA</sequence>
<feature type="transmembrane region" description="Helical" evidence="1">
    <location>
        <begin position="115"/>
        <end position="136"/>
    </location>
</feature>
<name>A0A2G1BVW8_9FLAO</name>
<gene>
    <name evidence="3" type="ORF">CSC81_06840</name>
    <name evidence="2" type="ORF">Q8W23_01625</name>
</gene>
<feature type="transmembrane region" description="Helical" evidence="1">
    <location>
        <begin position="5"/>
        <end position="28"/>
    </location>
</feature>
<keyword evidence="1" id="KW-0472">Membrane</keyword>
<organism evidence="3 4">
    <name type="scientific">Tenacibaculum discolor</name>
    <dbReference type="NCBI Taxonomy" id="361581"/>
    <lineage>
        <taxon>Bacteria</taxon>
        <taxon>Pseudomonadati</taxon>
        <taxon>Bacteroidota</taxon>
        <taxon>Flavobacteriia</taxon>
        <taxon>Flavobacteriales</taxon>
        <taxon>Flavobacteriaceae</taxon>
        <taxon>Tenacibaculum</taxon>
    </lineage>
</organism>
<reference evidence="2 5" key="3">
    <citation type="submission" date="2023-07" db="EMBL/GenBank/DDBJ databases">
        <title>Genome content predicts the carbon catabolic preferences of heterotrophic bacteria.</title>
        <authorList>
            <person name="Gralka M."/>
        </authorList>
    </citation>
    <scope>NUCLEOTIDE SEQUENCE [LARGE SCALE GENOMIC DNA]</scope>
    <source>
        <strain evidence="2 5">4G03</strain>
    </source>
</reference>
<evidence type="ECO:0000313" key="2">
    <source>
        <dbReference type="EMBL" id="MDP2540166.1"/>
    </source>
</evidence>
<protein>
    <submittedName>
        <fullName evidence="2">DUF1761 domain-containing protein</fullName>
    </submittedName>
</protein>